<dbReference type="Proteomes" id="UP000076858">
    <property type="component" value="Unassembled WGS sequence"/>
</dbReference>
<feature type="chain" id="PRO_5013463345" evidence="2">
    <location>
        <begin position="19"/>
        <end position="377"/>
    </location>
</feature>
<keyword evidence="4" id="KW-1185">Reference proteome</keyword>
<organism evidence="3 4">
    <name type="scientific">Daphnia magna</name>
    <dbReference type="NCBI Taxonomy" id="35525"/>
    <lineage>
        <taxon>Eukaryota</taxon>
        <taxon>Metazoa</taxon>
        <taxon>Ecdysozoa</taxon>
        <taxon>Arthropoda</taxon>
        <taxon>Crustacea</taxon>
        <taxon>Branchiopoda</taxon>
        <taxon>Diplostraca</taxon>
        <taxon>Cladocera</taxon>
        <taxon>Anomopoda</taxon>
        <taxon>Daphniidae</taxon>
        <taxon>Daphnia</taxon>
    </lineage>
</organism>
<evidence type="ECO:0000256" key="2">
    <source>
        <dbReference type="SAM" id="SignalP"/>
    </source>
</evidence>
<feature type="region of interest" description="Disordered" evidence="1">
    <location>
        <begin position="191"/>
        <end position="216"/>
    </location>
</feature>
<accession>A0A0P6CKU9</accession>
<evidence type="ECO:0000313" key="3">
    <source>
        <dbReference type="EMBL" id="KZS07563.1"/>
    </source>
</evidence>
<dbReference type="EMBL" id="LRGB01002451">
    <property type="protein sequence ID" value="KZS07563.1"/>
    <property type="molecule type" value="Genomic_DNA"/>
</dbReference>
<feature type="signal peptide" evidence="2">
    <location>
        <begin position="1"/>
        <end position="18"/>
    </location>
</feature>
<sequence>MSLLVQCILCFLLAISVASNVPDVSIAEMADDLLSSDQQQQFTVTNDIKEWTIDWHSDFEEVRSSLMATGPSIDAKKLLEDILCDNGHDEESDIGDEWTRVDPMGRCGCCGAMKSLTSMYPSPMMMSMYSSMRYPTFASNLQPQPQTYNGLVQTVCDRMVVDIKMSGLDPMPMLLRRRSVKETAILSQPRFHAARSIRSNSSDQGDRNGRNHENLESTQWDVAPVRVFCSLSGLSTLRRTGDVQTMSLSNGRTMLKVKLVAGPLKLDLPSGATTAGVAPPATNPLNESNLFQDHTSDQIITVDEVNAEMHLMLHPRAGILLHSFQFSKPTKFSNEAGPVPPQRIPLRASAIPIIDSFNEAAVAQQLRRSIRRTLRNS</sequence>
<reference evidence="3 4" key="1">
    <citation type="submission" date="2016-03" db="EMBL/GenBank/DDBJ databases">
        <title>EvidentialGene: Evidence-directed Construction of Genes on Genomes.</title>
        <authorList>
            <person name="Gilbert D.G."/>
            <person name="Choi J.-H."/>
            <person name="Mockaitis K."/>
            <person name="Colbourne J."/>
            <person name="Pfrender M."/>
        </authorList>
    </citation>
    <scope>NUCLEOTIDE SEQUENCE [LARGE SCALE GENOMIC DNA]</scope>
    <source>
        <strain evidence="3 4">Xinb3</strain>
        <tissue evidence="3">Complete organism</tissue>
    </source>
</reference>
<name>A0A0P6CKU9_9CRUS</name>
<gene>
    <name evidence="3" type="ORF">APZ42_028710</name>
</gene>
<evidence type="ECO:0000256" key="1">
    <source>
        <dbReference type="SAM" id="MobiDB-lite"/>
    </source>
</evidence>
<comment type="caution">
    <text evidence="3">The sequence shown here is derived from an EMBL/GenBank/DDBJ whole genome shotgun (WGS) entry which is preliminary data.</text>
</comment>
<feature type="compositionally biased region" description="Basic and acidic residues" evidence="1">
    <location>
        <begin position="204"/>
        <end position="215"/>
    </location>
</feature>
<dbReference type="OrthoDB" id="6335657at2759"/>
<dbReference type="AlphaFoldDB" id="A0A0P6CKU9"/>
<protein>
    <submittedName>
        <fullName evidence="3">Uncharacterized protein</fullName>
    </submittedName>
</protein>
<keyword evidence="2" id="KW-0732">Signal</keyword>
<proteinExistence type="predicted"/>
<evidence type="ECO:0000313" key="4">
    <source>
        <dbReference type="Proteomes" id="UP000076858"/>
    </source>
</evidence>